<dbReference type="AlphaFoldDB" id="A0A6C0IKJ0"/>
<accession>A0A6C0IKJ0</accession>
<evidence type="ECO:0000313" key="3">
    <source>
        <dbReference type="EMBL" id="QHT93714.1"/>
    </source>
</evidence>
<name>A0A6C0IKJ0_9ZZZZ</name>
<feature type="coiled-coil region" evidence="1">
    <location>
        <begin position="1"/>
        <end position="28"/>
    </location>
</feature>
<dbReference type="EMBL" id="MN740210">
    <property type="protein sequence ID" value="QHT93714.1"/>
    <property type="molecule type" value="Genomic_DNA"/>
</dbReference>
<reference evidence="3" key="1">
    <citation type="journal article" date="2020" name="Nature">
        <title>Giant virus diversity and host interactions through global metagenomics.</title>
        <authorList>
            <person name="Schulz F."/>
            <person name="Roux S."/>
            <person name="Paez-Espino D."/>
            <person name="Jungbluth S."/>
            <person name="Walsh D.A."/>
            <person name="Denef V.J."/>
            <person name="McMahon K.D."/>
            <person name="Konstantinidis K.T."/>
            <person name="Eloe-Fadrosh E.A."/>
            <person name="Kyrpides N.C."/>
            <person name="Woyke T."/>
        </authorList>
    </citation>
    <scope>NUCLEOTIDE SEQUENCE</scope>
    <source>
        <strain evidence="3">GVMAG-M-3300024258-14</strain>
    </source>
</reference>
<keyword evidence="2" id="KW-0472">Membrane</keyword>
<sequence>MNDLNSYLKELRDTIDTIKAKNTELKTDAQLEQLNDLLDGTDLAQKEDPSIFYDYLKTYKKKSNDFKSEFELGRQSEKILELKYNILTNNIEILRTYIRAERENLGDNINDMRNNEHFATTLNSDYSEIYKYKYLRNWGIFLSIMGGAYFLKKMK</sequence>
<proteinExistence type="predicted"/>
<protein>
    <submittedName>
        <fullName evidence="3">Uncharacterized protein</fullName>
    </submittedName>
</protein>
<keyword evidence="1" id="KW-0175">Coiled coil</keyword>
<keyword evidence="2" id="KW-0812">Transmembrane</keyword>
<evidence type="ECO:0000256" key="2">
    <source>
        <dbReference type="SAM" id="Phobius"/>
    </source>
</evidence>
<feature type="transmembrane region" description="Helical" evidence="2">
    <location>
        <begin position="134"/>
        <end position="151"/>
    </location>
</feature>
<keyword evidence="2" id="KW-1133">Transmembrane helix</keyword>
<evidence type="ECO:0000256" key="1">
    <source>
        <dbReference type="SAM" id="Coils"/>
    </source>
</evidence>
<organism evidence="3">
    <name type="scientific">viral metagenome</name>
    <dbReference type="NCBI Taxonomy" id="1070528"/>
    <lineage>
        <taxon>unclassified sequences</taxon>
        <taxon>metagenomes</taxon>
        <taxon>organismal metagenomes</taxon>
    </lineage>
</organism>